<dbReference type="PANTHER" id="PTHR11739:SF4">
    <property type="entry name" value="CITRATE SYNTHASE, PEROXISOMAL"/>
    <property type="match status" value="1"/>
</dbReference>
<dbReference type="InterPro" id="IPR002020">
    <property type="entry name" value="Citrate_synthase"/>
</dbReference>
<name>A0A1I5VFM6_9BACI</name>
<keyword evidence="8" id="KW-1185">Reference proteome</keyword>
<dbReference type="CDD" id="cd06109">
    <property type="entry name" value="BsCS-I_like"/>
    <property type="match status" value="1"/>
</dbReference>
<dbReference type="EMBL" id="FOXX01000001">
    <property type="protein sequence ID" value="SFQ06280.1"/>
    <property type="molecule type" value="Genomic_DNA"/>
</dbReference>
<dbReference type="Proteomes" id="UP000182762">
    <property type="component" value="Unassembled WGS sequence"/>
</dbReference>
<evidence type="ECO:0000256" key="1">
    <source>
        <dbReference type="ARBA" id="ARBA00005163"/>
    </source>
</evidence>
<evidence type="ECO:0000256" key="2">
    <source>
        <dbReference type="ARBA" id="ARBA00010566"/>
    </source>
</evidence>
<dbReference type="GeneID" id="93708866"/>
<evidence type="ECO:0000313" key="8">
    <source>
        <dbReference type="Proteomes" id="UP000182762"/>
    </source>
</evidence>
<dbReference type="PANTHER" id="PTHR11739">
    <property type="entry name" value="CITRATE SYNTHASE"/>
    <property type="match status" value="1"/>
</dbReference>
<reference evidence="7 8" key="1">
    <citation type="submission" date="2016-10" db="EMBL/GenBank/DDBJ databases">
        <authorList>
            <person name="Varghese N."/>
            <person name="Submissions S."/>
        </authorList>
    </citation>
    <scope>NUCLEOTIDE SEQUENCE [LARGE SCALE GENOMIC DNA]</scope>
    <source>
        <strain evidence="7 8">DSM 13796</strain>
    </source>
</reference>
<dbReference type="PIRSF" id="PIRSF001369">
    <property type="entry name" value="Citrate_synth"/>
    <property type="match status" value="1"/>
</dbReference>
<dbReference type="InterPro" id="IPR016143">
    <property type="entry name" value="Citrate_synth-like_sm_a-sub"/>
</dbReference>
<dbReference type="PROSITE" id="PS00480">
    <property type="entry name" value="CITRATE_SYNTHASE"/>
    <property type="match status" value="1"/>
</dbReference>
<comment type="pathway">
    <text evidence="1">Carbohydrate metabolism; tricarboxylic acid cycle.</text>
</comment>
<accession>A0A1I5VFM6</accession>
<dbReference type="Gene3D" id="1.10.580.10">
    <property type="entry name" value="Citrate Synthase, domain 1"/>
    <property type="match status" value="1"/>
</dbReference>
<comment type="caution">
    <text evidence="7">The sequence shown here is derived from an EMBL/GenBank/DDBJ whole genome shotgun (WGS) entry which is preliminary data.</text>
</comment>
<evidence type="ECO:0000256" key="4">
    <source>
        <dbReference type="ARBA" id="ARBA00049288"/>
    </source>
</evidence>
<organism evidence="7 8">
    <name type="scientific">Priestia endophytica DSM 13796</name>
    <dbReference type="NCBI Taxonomy" id="1121089"/>
    <lineage>
        <taxon>Bacteria</taxon>
        <taxon>Bacillati</taxon>
        <taxon>Bacillota</taxon>
        <taxon>Bacilli</taxon>
        <taxon>Bacillales</taxon>
        <taxon>Bacillaceae</taxon>
        <taxon>Priestia</taxon>
    </lineage>
</organism>
<comment type="catalytic activity">
    <reaction evidence="4">
        <text>oxaloacetate + acetyl-CoA + H2O = citrate + CoA + H(+)</text>
        <dbReference type="Rhea" id="RHEA:16845"/>
        <dbReference type="ChEBI" id="CHEBI:15377"/>
        <dbReference type="ChEBI" id="CHEBI:15378"/>
        <dbReference type="ChEBI" id="CHEBI:16452"/>
        <dbReference type="ChEBI" id="CHEBI:16947"/>
        <dbReference type="ChEBI" id="CHEBI:57287"/>
        <dbReference type="ChEBI" id="CHEBI:57288"/>
        <dbReference type="EC" id="2.3.3.16"/>
    </reaction>
</comment>
<dbReference type="SUPFAM" id="SSF48256">
    <property type="entry name" value="Citrate synthase"/>
    <property type="match status" value="1"/>
</dbReference>
<sequence length="363" mass="40714">MSYSKGLEGVVAAETYVGHVDGENGKLIYRGYMAKDLAVNYSFEEVAYLVWNDALPNEKELHEFKKALKENRSIPDYVLNILRVLPKETEIMSVLRTCISALGTKDYAWPPKIDQAVKLTAITPTIIAYWYRKQNNLSIINPNNELDHVANYLYMIKGEKPREDLVKALSAYFILTIEHGMNASTFSSRVVTSTESDMVSALCAAIGAMKGPLHGGAPSGVISMLDEISSKEEIEPWVRARLDKGEKIMGFGHRVYRTRDPRSEALKTVLQSVASKNNWFDLVLEVEKTTIALLEEYKPGRGIYTNVEYFAAAVMKSIDLHSSLFTPTFTASRFVGWTAHILEQSASNRIYRPQSVYKGPVPV</sequence>
<dbReference type="InterPro" id="IPR016142">
    <property type="entry name" value="Citrate_synth-like_lrg_a-sub"/>
</dbReference>
<dbReference type="InterPro" id="IPR019810">
    <property type="entry name" value="Citrate_synthase_AS"/>
</dbReference>
<evidence type="ECO:0000256" key="6">
    <source>
        <dbReference type="RuleBase" id="RU003406"/>
    </source>
</evidence>
<dbReference type="Pfam" id="PF00285">
    <property type="entry name" value="Citrate_synt"/>
    <property type="match status" value="1"/>
</dbReference>
<dbReference type="RefSeq" id="WP_061802309.1">
    <property type="nucleotide sequence ID" value="NZ_FOXX01000001.1"/>
</dbReference>
<gene>
    <name evidence="7" type="ORF">SAMN02745910_00088</name>
</gene>
<proteinExistence type="inferred from homology"/>
<evidence type="ECO:0000256" key="5">
    <source>
        <dbReference type="PIRNR" id="PIRNR001369"/>
    </source>
</evidence>
<dbReference type="Gene3D" id="1.10.230.10">
    <property type="entry name" value="Cytochrome P450-Terp, domain 2"/>
    <property type="match status" value="1"/>
</dbReference>
<evidence type="ECO:0000256" key="3">
    <source>
        <dbReference type="ARBA" id="ARBA00022679"/>
    </source>
</evidence>
<dbReference type="InterPro" id="IPR024176">
    <property type="entry name" value="Citrate_synthase_bac-typ"/>
</dbReference>
<evidence type="ECO:0000313" key="7">
    <source>
        <dbReference type="EMBL" id="SFQ06280.1"/>
    </source>
</evidence>
<keyword evidence="3 5" id="KW-0808">Transferase</keyword>
<comment type="similarity">
    <text evidence="2 5 6">Belongs to the citrate synthase family.</text>
</comment>
<protein>
    <recommendedName>
        <fullName evidence="5">Citrate synthase</fullName>
    </recommendedName>
</protein>
<dbReference type="PRINTS" id="PR00143">
    <property type="entry name" value="CITRTSNTHASE"/>
</dbReference>
<dbReference type="InterPro" id="IPR036969">
    <property type="entry name" value="Citrate_synthase_sf"/>
</dbReference>